<name>A0ACB7WS58_DIOAL</name>
<reference evidence="2" key="1">
    <citation type="journal article" date="2022" name="Nat. Commun.">
        <title>Chromosome evolution and the genetic basis of agronomically important traits in greater yam.</title>
        <authorList>
            <person name="Bredeson J.V."/>
            <person name="Lyons J.B."/>
            <person name="Oniyinde I.O."/>
            <person name="Okereke N.R."/>
            <person name="Kolade O."/>
            <person name="Nnabue I."/>
            <person name="Nwadili C.O."/>
            <person name="Hribova E."/>
            <person name="Parker M."/>
            <person name="Nwogha J."/>
            <person name="Shu S."/>
            <person name="Carlson J."/>
            <person name="Kariba R."/>
            <person name="Muthemba S."/>
            <person name="Knop K."/>
            <person name="Barton G.J."/>
            <person name="Sherwood A.V."/>
            <person name="Lopez-Montes A."/>
            <person name="Asiedu R."/>
            <person name="Jamnadass R."/>
            <person name="Muchugi A."/>
            <person name="Goodstein D."/>
            <person name="Egesi C.N."/>
            <person name="Featherston J."/>
            <person name="Asfaw A."/>
            <person name="Simpson G.G."/>
            <person name="Dolezel J."/>
            <person name="Hendre P.S."/>
            <person name="Van Deynze A."/>
            <person name="Kumar P.L."/>
            <person name="Obidiegwu J.E."/>
            <person name="Bhattacharjee R."/>
            <person name="Rokhsar D.S."/>
        </authorList>
    </citation>
    <scope>NUCLEOTIDE SEQUENCE [LARGE SCALE GENOMIC DNA]</scope>
    <source>
        <strain evidence="2">cv. TDa95/00328</strain>
    </source>
</reference>
<comment type="caution">
    <text evidence="1">The sequence shown here is derived from an EMBL/GenBank/DDBJ whole genome shotgun (WGS) entry which is preliminary data.</text>
</comment>
<gene>
    <name evidence="1" type="ORF">IHE45_02G087800</name>
</gene>
<evidence type="ECO:0000313" key="1">
    <source>
        <dbReference type="EMBL" id="KAH7691007.1"/>
    </source>
</evidence>
<dbReference type="Proteomes" id="UP000827976">
    <property type="component" value="Chromosome 2"/>
</dbReference>
<evidence type="ECO:0000313" key="2">
    <source>
        <dbReference type="Proteomes" id="UP000827976"/>
    </source>
</evidence>
<dbReference type="EMBL" id="CM037012">
    <property type="protein sequence ID" value="KAH7691007.1"/>
    <property type="molecule type" value="Genomic_DNA"/>
</dbReference>
<organism evidence="1 2">
    <name type="scientific">Dioscorea alata</name>
    <name type="common">Purple yam</name>
    <dbReference type="NCBI Taxonomy" id="55571"/>
    <lineage>
        <taxon>Eukaryota</taxon>
        <taxon>Viridiplantae</taxon>
        <taxon>Streptophyta</taxon>
        <taxon>Embryophyta</taxon>
        <taxon>Tracheophyta</taxon>
        <taxon>Spermatophyta</taxon>
        <taxon>Magnoliopsida</taxon>
        <taxon>Liliopsida</taxon>
        <taxon>Dioscoreales</taxon>
        <taxon>Dioscoreaceae</taxon>
        <taxon>Dioscorea</taxon>
    </lineage>
</organism>
<sequence length="288" mass="29322">MGFKLETLETLLLFLTALGFLSSISIAADLYSLIYKGCANGSLGGGAATQQAIASISSSLITQSSSSKFYKTSTSSSGQSLSGLYQCRGDLSGSDCAACINRVIPMWSSLCGPMAAAARVQLTGCYALYQAAGFPQVAGTQLLFKTCGSSGGGNGFEERRDTAFSNLQNGLSGSGGAGFYATSYQSVYAMAQCEGDLSAGDCGECVAEAVQKAEVECGGAASGQVYLDKCYISYNYYADGVPRGGGGGGGGQQTGKTVAIVVGGAAGLGFVVICLLFARSLRKGKDDY</sequence>
<accession>A0ACB7WS58</accession>
<proteinExistence type="predicted"/>
<protein>
    <submittedName>
        <fullName evidence="1">Gnk2-homologous domain-containing protein</fullName>
    </submittedName>
</protein>
<keyword evidence="2" id="KW-1185">Reference proteome</keyword>